<gene>
    <name evidence="7" type="ORF">SS50377_13495</name>
    <name evidence="8" type="ORF">SS50377_23732</name>
</gene>
<name>V6LRU2_9EUKA</name>
<evidence type="ECO:0000313" key="9">
    <source>
        <dbReference type="Proteomes" id="UP000018208"/>
    </source>
</evidence>
<dbReference type="VEuPathDB" id="GiardiaDB:SS50377_23732"/>
<accession>V6LRU2</accession>
<reference evidence="7 8" key="1">
    <citation type="journal article" date="2014" name="PLoS Genet.">
        <title>The Genome of Spironucleus salmonicida Highlights a Fish Pathogen Adapted to Fluctuating Environments.</title>
        <authorList>
            <person name="Xu F."/>
            <person name="Jerlstrom-Hultqvist J."/>
            <person name="Einarsson E."/>
            <person name="Astvaldsson A."/>
            <person name="Svard S.G."/>
            <person name="Andersson J.O."/>
        </authorList>
    </citation>
    <scope>NUCLEOTIDE SEQUENCE</scope>
    <source>
        <strain evidence="8">ATCC 50377</strain>
    </source>
</reference>
<dbReference type="InterPro" id="IPR017930">
    <property type="entry name" value="Myb_dom"/>
</dbReference>
<protein>
    <submittedName>
        <fullName evidence="7">Myb-like DNA-binding domain-containing protein</fullName>
    </submittedName>
</protein>
<evidence type="ECO:0000256" key="4">
    <source>
        <dbReference type="ARBA" id="ARBA00023242"/>
    </source>
</evidence>
<dbReference type="Pfam" id="PF13921">
    <property type="entry name" value="Myb_DNA-bind_6"/>
    <property type="match status" value="1"/>
</dbReference>
<dbReference type="PANTHER" id="PTHR46621:SF1">
    <property type="entry name" value="SNRNA-ACTIVATING PROTEIN COMPLEX SUBUNIT 4"/>
    <property type="match status" value="1"/>
</dbReference>
<keyword evidence="1" id="KW-0805">Transcription regulation</keyword>
<feature type="domain" description="HTH myb-type" evidence="6">
    <location>
        <begin position="90"/>
        <end position="146"/>
    </location>
</feature>
<keyword evidence="2 7" id="KW-0238">DNA-binding</keyword>
<dbReference type="OrthoDB" id="2143914at2759"/>
<evidence type="ECO:0000313" key="8">
    <source>
        <dbReference type="EMBL" id="KAH0573797.1"/>
    </source>
</evidence>
<feature type="domain" description="Myb-like" evidence="5">
    <location>
        <begin position="90"/>
        <end position="146"/>
    </location>
</feature>
<dbReference type="PROSITE" id="PS50090">
    <property type="entry name" value="MYB_LIKE"/>
    <property type="match status" value="2"/>
</dbReference>
<dbReference type="InterPro" id="IPR051575">
    <property type="entry name" value="Myb-like_DNA-bd"/>
</dbReference>
<keyword evidence="9" id="KW-1185">Reference proteome</keyword>
<dbReference type="PROSITE" id="PS51294">
    <property type="entry name" value="HTH_MYB"/>
    <property type="match status" value="2"/>
</dbReference>
<dbReference type="AlphaFoldDB" id="V6LRU2"/>
<dbReference type="GO" id="GO:0000978">
    <property type="term" value="F:RNA polymerase II cis-regulatory region sequence-specific DNA binding"/>
    <property type="evidence" value="ECO:0007669"/>
    <property type="project" value="TreeGrafter"/>
</dbReference>
<dbReference type="InterPro" id="IPR009057">
    <property type="entry name" value="Homeodomain-like_sf"/>
</dbReference>
<dbReference type="SMART" id="SM00717">
    <property type="entry name" value="SANT"/>
    <property type="match status" value="2"/>
</dbReference>
<dbReference type="Proteomes" id="UP000018208">
    <property type="component" value="Unassembled WGS sequence"/>
</dbReference>
<organism evidence="7">
    <name type="scientific">Spironucleus salmonicida</name>
    <dbReference type="NCBI Taxonomy" id="348837"/>
    <lineage>
        <taxon>Eukaryota</taxon>
        <taxon>Metamonada</taxon>
        <taxon>Diplomonadida</taxon>
        <taxon>Hexamitidae</taxon>
        <taxon>Hexamitinae</taxon>
        <taxon>Spironucleus</taxon>
    </lineage>
</organism>
<dbReference type="Gene3D" id="1.10.10.60">
    <property type="entry name" value="Homeodomain-like"/>
    <property type="match status" value="2"/>
</dbReference>
<dbReference type="CDD" id="cd00167">
    <property type="entry name" value="SANT"/>
    <property type="match status" value="2"/>
</dbReference>
<dbReference type="PANTHER" id="PTHR46621">
    <property type="entry name" value="SNRNA-ACTIVATING PROTEIN COMPLEX SUBUNIT 4"/>
    <property type="match status" value="1"/>
</dbReference>
<evidence type="ECO:0000259" key="6">
    <source>
        <dbReference type="PROSITE" id="PS51294"/>
    </source>
</evidence>
<evidence type="ECO:0000256" key="2">
    <source>
        <dbReference type="ARBA" id="ARBA00023125"/>
    </source>
</evidence>
<dbReference type="GO" id="GO:0001006">
    <property type="term" value="F:RNA polymerase III type 3 promoter sequence-specific DNA binding"/>
    <property type="evidence" value="ECO:0007669"/>
    <property type="project" value="TreeGrafter"/>
</dbReference>
<dbReference type="EMBL" id="AUWU02000004">
    <property type="protein sequence ID" value="KAH0573797.1"/>
    <property type="molecule type" value="Genomic_DNA"/>
</dbReference>
<dbReference type="EMBL" id="KI546074">
    <property type="protein sequence ID" value="EST46411.1"/>
    <property type="molecule type" value="Genomic_DNA"/>
</dbReference>
<dbReference type="SUPFAM" id="SSF46689">
    <property type="entry name" value="Homeodomain-like"/>
    <property type="match status" value="1"/>
</dbReference>
<dbReference type="GO" id="GO:0042795">
    <property type="term" value="P:snRNA transcription by RNA polymerase II"/>
    <property type="evidence" value="ECO:0007669"/>
    <property type="project" value="TreeGrafter"/>
</dbReference>
<evidence type="ECO:0000313" key="7">
    <source>
        <dbReference type="EMBL" id="EST46411.1"/>
    </source>
</evidence>
<evidence type="ECO:0000256" key="1">
    <source>
        <dbReference type="ARBA" id="ARBA00023015"/>
    </source>
</evidence>
<dbReference type="GO" id="GO:0019185">
    <property type="term" value="C:snRNA-activating protein complex"/>
    <property type="evidence" value="ECO:0007669"/>
    <property type="project" value="TreeGrafter"/>
</dbReference>
<evidence type="ECO:0000259" key="5">
    <source>
        <dbReference type="PROSITE" id="PS50090"/>
    </source>
</evidence>
<keyword evidence="3" id="KW-0804">Transcription</keyword>
<sequence>MSAMDQEMINFENSDDLFCCANGYYAEWDHVAEFSPFIPSSHGIVLENAPCINSFKNVSYQQTQQANSSQSPAESNVDTRITFDETFQTIKKQKQQQWTKQEDYILSVLYDKYGNKQWFKVCQQMNIEFNKQRTPNQCNQRFNRVIKNGLQKGKWTVEEDYQLQKALKQCEKFKWKQIADYVGGRTDTQVRYRIKKQYPEYFNQ</sequence>
<dbReference type="GO" id="GO:0042796">
    <property type="term" value="P:snRNA transcription by RNA polymerase III"/>
    <property type="evidence" value="ECO:0007669"/>
    <property type="project" value="TreeGrafter"/>
</dbReference>
<proteinExistence type="predicted"/>
<evidence type="ECO:0000256" key="3">
    <source>
        <dbReference type="ARBA" id="ARBA00023163"/>
    </source>
</evidence>
<keyword evidence="4" id="KW-0539">Nucleus</keyword>
<feature type="domain" description="Myb-like" evidence="5">
    <location>
        <begin position="147"/>
        <end position="198"/>
    </location>
</feature>
<feature type="domain" description="HTH myb-type" evidence="6">
    <location>
        <begin position="147"/>
        <end position="204"/>
    </location>
</feature>
<reference evidence="8" key="2">
    <citation type="submission" date="2020-12" db="EMBL/GenBank/DDBJ databases">
        <title>New Spironucleus salmonicida genome in near-complete chromosomes.</title>
        <authorList>
            <person name="Xu F."/>
            <person name="Kurt Z."/>
            <person name="Jimenez-Gonzalez A."/>
            <person name="Astvaldsson A."/>
            <person name="Andersson J.O."/>
            <person name="Svard S.G."/>
        </authorList>
    </citation>
    <scope>NUCLEOTIDE SEQUENCE</scope>
    <source>
        <strain evidence="8">ATCC 50377</strain>
    </source>
</reference>
<dbReference type="InterPro" id="IPR001005">
    <property type="entry name" value="SANT/Myb"/>
</dbReference>